<dbReference type="Pfam" id="PF00034">
    <property type="entry name" value="Cytochrom_C"/>
    <property type="match status" value="1"/>
</dbReference>
<feature type="domain" description="Cytochrome c" evidence="13">
    <location>
        <begin position="313"/>
        <end position="402"/>
    </location>
</feature>
<evidence type="ECO:0000256" key="4">
    <source>
        <dbReference type="ARBA" id="ARBA00022617"/>
    </source>
</evidence>
<evidence type="ECO:0000256" key="9">
    <source>
        <dbReference type="ARBA" id="ARBA00023004"/>
    </source>
</evidence>
<dbReference type="Gene3D" id="1.10.760.10">
    <property type="entry name" value="Cytochrome c-like domain"/>
    <property type="match status" value="3"/>
</dbReference>
<name>A0A432MA84_9GAMM</name>
<dbReference type="PROSITE" id="PS51007">
    <property type="entry name" value="CYTC"/>
    <property type="match status" value="3"/>
</dbReference>
<keyword evidence="7" id="KW-0677">Repeat</keyword>
<feature type="domain" description="Cytochrome c" evidence="13">
    <location>
        <begin position="44"/>
        <end position="147"/>
    </location>
</feature>
<dbReference type="InterPro" id="IPR009056">
    <property type="entry name" value="Cyt_c-like_dom"/>
</dbReference>
<proteinExistence type="predicted"/>
<keyword evidence="4 11" id="KW-0349">Heme</keyword>
<feature type="binding site" description="covalent" evidence="11">
    <location>
        <position position="326"/>
    </location>
    <ligand>
        <name>heme c</name>
        <dbReference type="ChEBI" id="CHEBI:61717"/>
        <label>3</label>
    </ligand>
</feature>
<evidence type="ECO:0000256" key="8">
    <source>
        <dbReference type="ARBA" id="ARBA00022982"/>
    </source>
</evidence>
<keyword evidence="5 12" id="KW-0479">Metal-binding</keyword>
<dbReference type="GO" id="GO:0005886">
    <property type="term" value="C:plasma membrane"/>
    <property type="evidence" value="ECO:0007669"/>
    <property type="project" value="UniProtKB-SubCell"/>
</dbReference>
<dbReference type="AlphaFoldDB" id="A0A432MA84"/>
<reference evidence="14 15" key="1">
    <citation type="submission" date="2018-12" db="EMBL/GenBank/DDBJ databases">
        <title>Dyella dinghuensis sp. nov. DHOA06 and Dyella choica sp. nov. 4M-K27, isolated from forest soil.</title>
        <authorList>
            <person name="Qiu L.-H."/>
            <person name="Gao Z.-H."/>
        </authorList>
    </citation>
    <scope>NUCLEOTIDE SEQUENCE [LARGE SCALE GENOMIC DNA]</scope>
    <source>
        <strain evidence="14 15">4M-K27</strain>
    </source>
</reference>
<comment type="caution">
    <text evidence="14">The sequence shown here is derived from an EMBL/GenBank/DDBJ whole genome shotgun (WGS) entry which is preliminary data.</text>
</comment>
<dbReference type="InterPro" id="IPR008168">
    <property type="entry name" value="Cyt_C_IC"/>
</dbReference>
<evidence type="ECO:0000256" key="6">
    <source>
        <dbReference type="ARBA" id="ARBA00022729"/>
    </source>
</evidence>
<dbReference type="OrthoDB" id="9811281at2"/>
<dbReference type="GO" id="GO:0009055">
    <property type="term" value="F:electron transfer activity"/>
    <property type="evidence" value="ECO:0007669"/>
    <property type="project" value="InterPro"/>
</dbReference>
<evidence type="ECO:0000256" key="11">
    <source>
        <dbReference type="PIRSR" id="PIRSR000018-50"/>
    </source>
</evidence>
<evidence type="ECO:0000313" key="14">
    <source>
        <dbReference type="EMBL" id="RUL79093.1"/>
    </source>
</evidence>
<keyword evidence="8" id="KW-0249">Electron transport</keyword>
<evidence type="ECO:0000256" key="2">
    <source>
        <dbReference type="ARBA" id="ARBA00022448"/>
    </source>
</evidence>
<evidence type="ECO:0000256" key="5">
    <source>
        <dbReference type="ARBA" id="ARBA00022723"/>
    </source>
</evidence>
<feature type="domain" description="Cytochrome c" evidence="13">
    <location>
        <begin position="187"/>
        <end position="294"/>
    </location>
</feature>
<protein>
    <submittedName>
        <fullName evidence="14">Cytochrome c</fullName>
    </submittedName>
</protein>
<organism evidence="14 15">
    <name type="scientific">Dyella choica</name>
    <dbReference type="NCBI Taxonomy" id="1927959"/>
    <lineage>
        <taxon>Bacteria</taxon>
        <taxon>Pseudomonadati</taxon>
        <taxon>Pseudomonadota</taxon>
        <taxon>Gammaproteobacteria</taxon>
        <taxon>Lysobacterales</taxon>
        <taxon>Rhodanobacteraceae</taxon>
        <taxon>Dyella</taxon>
    </lineage>
</organism>
<keyword evidence="3" id="KW-1003">Cell membrane</keyword>
<feature type="binding site" description="covalent" evidence="11">
    <location>
        <position position="205"/>
    </location>
    <ligand>
        <name>heme c</name>
        <dbReference type="ChEBI" id="CHEBI:61717"/>
        <label>2</label>
    </ligand>
</feature>
<accession>A0A432MA84</accession>
<evidence type="ECO:0000256" key="12">
    <source>
        <dbReference type="PIRSR" id="PIRSR000018-51"/>
    </source>
</evidence>
<dbReference type="PIRSF" id="PIRSF000018">
    <property type="entry name" value="Mb_ADH_cyt_c"/>
    <property type="match status" value="1"/>
</dbReference>
<dbReference type="InterPro" id="IPR051459">
    <property type="entry name" value="Cytochrome_c-type_DH"/>
</dbReference>
<gene>
    <name evidence="14" type="ORF">EKH80_04105</name>
</gene>
<dbReference type="EMBL" id="RYYV01000002">
    <property type="protein sequence ID" value="RUL79093.1"/>
    <property type="molecule type" value="Genomic_DNA"/>
</dbReference>
<dbReference type="GO" id="GO:0005506">
    <property type="term" value="F:iron ion binding"/>
    <property type="evidence" value="ECO:0007669"/>
    <property type="project" value="InterPro"/>
</dbReference>
<evidence type="ECO:0000259" key="13">
    <source>
        <dbReference type="PROSITE" id="PS51007"/>
    </source>
</evidence>
<feature type="binding site" description="covalent" evidence="11">
    <location>
        <position position="58"/>
    </location>
    <ligand>
        <name>heme c</name>
        <dbReference type="ChEBI" id="CHEBI:61717"/>
        <label>1</label>
    </ligand>
</feature>
<keyword evidence="9 12" id="KW-0408">Iron</keyword>
<evidence type="ECO:0000256" key="1">
    <source>
        <dbReference type="ARBA" id="ARBA00004236"/>
    </source>
</evidence>
<dbReference type="PRINTS" id="PR00605">
    <property type="entry name" value="CYTCHROMECIC"/>
</dbReference>
<dbReference type="SUPFAM" id="SSF46626">
    <property type="entry name" value="Cytochrome c"/>
    <property type="match status" value="3"/>
</dbReference>
<feature type="binding site" description="covalent" evidence="11">
    <location>
        <position position="202"/>
    </location>
    <ligand>
        <name>heme c</name>
        <dbReference type="ChEBI" id="CHEBI:61717"/>
        <label>2</label>
    </ligand>
</feature>
<dbReference type="InterPro" id="IPR036909">
    <property type="entry name" value="Cyt_c-like_dom_sf"/>
</dbReference>
<comment type="subcellular location">
    <subcellularLocation>
        <location evidence="1">Cell membrane</location>
    </subcellularLocation>
</comment>
<evidence type="ECO:0000256" key="3">
    <source>
        <dbReference type="ARBA" id="ARBA00022475"/>
    </source>
</evidence>
<sequence>MFSKRRIAGASAGIVVLGAILYFALAWHPAMAPVSQPDVPLTAGVVSQGQRIAELGDCVVCHTGPAGARYAGGLPLRTPFGTLYTTNITPDRETGIGNWSLQAFRRAMREGVARDGQLLYPAFPYIHYTHVTDDDLKALYAFLMTRGAVHAPARSNELLLPLRFRPMLAFWNLLYVHEGPRPSMGASPVERGRYLVEGLGHCSSCHTPLNLIGGEKGGDYLGGGEVDGWSAPPLDALLGAPQPWTQEQLVAYLSTGLATEHGAAAGPMRPVVENLSRVPREDVEAIAAYLFSIQNKAVHNAAAQPEASAALANHVSNGKTVFEAACATCHGSGSAMSAYEQRPPLALSSAFNGSSEHNAVLTVLQGLPWPSEPGVTTYMPAFADVLTDAQIADVVTYLRVSAAGRPAWPDVNKTVANLRKESSP</sequence>
<evidence type="ECO:0000256" key="10">
    <source>
        <dbReference type="ARBA" id="ARBA00023136"/>
    </source>
</evidence>
<feature type="binding site" description="axial binding residue" evidence="12">
    <location>
        <position position="206"/>
    </location>
    <ligand>
        <name>heme c</name>
        <dbReference type="ChEBI" id="CHEBI:61717"/>
        <label>2</label>
    </ligand>
    <ligandPart>
        <name>Fe</name>
        <dbReference type="ChEBI" id="CHEBI:18248"/>
    </ligandPart>
</feature>
<feature type="binding site" description="covalent" evidence="11">
    <location>
        <position position="329"/>
    </location>
    <ligand>
        <name>heme c</name>
        <dbReference type="ChEBI" id="CHEBI:61717"/>
        <label>3</label>
    </ligand>
</feature>
<dbReference type="PANTHER" id="PTHR35008:SF8">
    <property type="entry name" value="ALCOHOL DEHYDROGENASE CYTOCHROME C SUBUNIT"/>
    <property type="match status" value="1"/>
</dbReference>
<keyword evidence="15" id="KW-1185">Reference proteome</keyword>
<evidence type="ECO:0000313" key="15">
    <source>
        <dbReference type="Proteomes" id="UP000274358"/>
    </source>
</evidence>
<feature type="binding site" description="axial binding residue" evidence="12">
    <location>
        <position position="62"/>
    </location>
    <ligand>
        <name>heme c</name>
        <dbReference type="ChEBI" id="CHEBI:61717"/>
        <label>1</label>
    </ligand>
    <ligandPart>
        <name>Fe</name>
        <dbReference type="ChEBI" id="CHEBI:18248"/>
    </ligandPart>
</feature>
<evidence type="ECO:0000256" key="7">
    <source>
        <dbReference type="ARBA" id="ARBA00022737"/>
    </source>
</evidence>
<dbReference type="GO" id="GO:0016614">
    <property type="term" value="F:oxidoreductase activity, acting on CH-OH group of donors"/>
    <property type="evidence" value="ECO:0007669"/>
    <property type="project" value="InterPro"/>
</dbReference>
<feature type="binding site" description="covalent" evidence="11">
    <location>
        <position position="61"/>
    </location>
    <ligand>
        <name>heme c</name>
        <dbReference type="ChEBI" id="CHEBI:61717"/>
        <label>1</label>
    </ligand>
</feature>
<comment type="cofactor">
    <cofactor evidence="11">
        <name>heme c</name>
        <dbReference type="ChEBI" id="CHEBI:61717"/>
    </cofactor>
    <text evidence="11">Binds 3 heme c groups covalently per subunit.</text>
</comment>
<keyword evidence="2" id="KW-0813">Transport</keyword>
<dbReference type="PANTHER" id="PTHR35008">
    <property type="entry name" value="BLL4482 PROTEIN-RELATED"/>
    <property type="match status" value="1"/>
</dbReference>
<keyword evidence="6" id="KW-0732">Signal</keyword>
<dbReference type="Proteomes" id="UP000274358">
    <property type="component" value="Unassembled WGS sequence"/>
</dbReference>
<keyword evidence="10" id="KW-0472">Membrane</keyword>
<dbReference type="GO" id="GO:0020037">
    <property type="term" value="F:heme binding"/>
    <property type="evidence" value="ECO:0007669"/>
    <property type="project" value="InterPro"/>
</dbReference>
<feature type="binding site" description="axial binding residue" evidence="12">
    <location>
        <position position="330"/>
    </location>
    <ligand>
        <name>heme c</name>
        <dbReference type="ChEBI" id="CHEBI:61717"/>
        <label>3</label>
    </ligand>
    <ligandPart>
        <name>Fe</name>
        <dbReference type="ChEBI" id="CHEBI:18248"/>
    </ligandPart>
</feature>
<dbReference type="InterPro" id="IPR014353">
    <property type="entry name" value="Membr-bd_ADH_cyt_c"/>
</dbReference>